<accession>A0A512DJA1</accession>
<dbReference type="Gene3D" id="2.60.40.10">
    <property type="entry name" value="Immunoglobulins"/>
    <property type="match status" value="1"/>
</dbReference>
<dbReference type="PANTHER" id="PTHR31157:SF1">
    <property type="entry name" value="SCP DOMAIN-CONTAINING PROTEIN"/>
    <property type="match status" value="1"/>
</dbReference>
<dbReference type="Gene3D" id="3.40.33.10">
    <property type="entry name" value="CAP"/>
    <property type="match status" value="1"/>
</dbReference>
<feature type="domain" description="SCP" evidence="1">
    <location>
        <begin position="13"/>
        <end position="157"/>
    </location>
</feature>
<dbReference type="CDD" id="cd05379">
    <property type="entry name" value="CAP_bacterial"/>
    <property type="match status" value="1"/>
</dbReference>
<keyword evidence="3" id="KW-1185">Reference proteome</keyword>
<evidence type="ECO:0000313" key="3">
    <source>
        <dbReference type="Proteomes" id="UP000321523"/>
    </source>
</evidence>
<dbReference type="InterPro" id="IPR014044">
    <property type="entry name" value="CAP_dom"/>
</dbReference>
<organism evidence="2 3">
    <name type="scientific">Skermanella aerolata</name>
    <dbReference type="NCBI Taxonomy" id="393310"/>
    <lineage>
        <taxon>Bacteria</taxon>
        <taxon>Pseudomonadati</taxon>
        <taxon>Pseudomonadota</taxon>
        <taxon>Alphaproteobacteria</taxon>
        <taxon>Rhodospirillales</taxon>
        <taxon>Azospirillaceae</taxon>
        <taxon>Skermanella</taxon>
    </lineage>
</organism>
<dbReference type="SUPFAM" id="SSF55797">
    <property type="entry name" value="PR-1-like"/>
    <property type="match status" value="1"/>
</dbReference>
<dbReference type="RefSeq" id="WP_052830710.1">
    <property type="nucleotide sequence ID" value="NZ_BJYZ01000002.1"/>
</dbReference>
<dbReference type="AlphaFoldDB" id="A0A512DJA1"/>
<dbReference type="InterPro" id="IPR013783">
    <property type="entry name" value="Ig-like_fold"/>
</dbReference>
<comment type="caution">
    <text evidence="2">The sequence shown here is derived from an EMBL/GenBank/DDBJ whole genome shotgun (WGS) entry which is preliminary data.</text>
</comment>
<protein>
    <recommendedName>
        <fullName evidence="1">SCP domain-containing protein</fullName>
    </recommendedName>
</protein>
<sequence>MSEPTALDQYLIEMINRARMDPTAEAARLGIDLNQGLSQGQISTAPKQPLAFDPELADSARGHAQWMLDTDVFSHTGVNGSDPGDRIKAAGYDLTGDWRWGENISWRGSTGVAEDQVQSLETQNDALFKSPGHRVNVLQDGFREVGTATVAGDFKQYDALMVAENFGKTGDSVFLTGVAYDDLNDNDFYTPGEGRGGVKVEATLQGSDKPVVLSDTTGTAGGYEIAAAPGTYSVKFSGGGLTEPVVQTVTLGNENEKLDLIDPQDAGTGSGTGAGAEVAGLSESAPVSALLDLIKENGDRLDFSALADHVREGTPLPDAWVETIHQGEEILKTVDGGALADDLMNYIDLLGVPNDHHGTDGLTGA</sequence>
<dbReference type="Proteomes" id="UP000321523">
    <property type="component" value="Unassembled WGS sequence"/>
</dbReference>
<dbReference type="Pfam" id="PF00188">
    <property type="entry name" value="CAP"/>
    <property type="match status" value="1"/>
</dbReference>
<dbReference type="PANTHER" id="PTHR31157">
    <property type="entry name" value="SCP DOMAIN-CONTAINING PROTEIN"/>
    <property type="match status" value="1"/>
</dbReference>
<name>A0A512DJA1_9PROT</name>
<dbReference type="InterPro" id="IPR035940">
    <property type="entry name" value="CAP_sf"/>
</dbReference>
<proteinExistence type="predicted"/>
<dbReference type="OrthoDB" id="7681731at2"/>
<dbReference type="EMBL" id="BJYZ01000002">
    <property type="protein sequence ID" value="GEO36563.1"/>
    <property type="molecule type" value="Genomic_DNA"/>
</dbReference>
<evidence type="ECO:0000313" key="2">
    <source>
        <dbReference type="EMBL" id="GEO36563.1"/>
    </source>
</evidence>
<reference evidence="2 3" key="1">
    <citation type="submission" date="2019-07" db="EMBL/GenBank/DDBJ databases">
        <title>Whole genome shotgun sequence of Skermanella aerolata NBRC 106429.</title>
        <authorList>
            <person name="Hosoyama A."/>
            <person name="Uohara A."/>
            <person name="Ohji S."/>
            <person name="Ichikawa N."/>
        </authorList>
    </citation>
    <scope>NUCLEOTIDE SEQUENCE [LARGE SCALE GENOMIC DNA]</scope>
    <source>
        <strain evidence="2 3">NBRC 106429</strain>
    </source>
</reference>
<gene>
    <name evidence="2" type="ORF">SAE02_07110</name>
</gene>
<evidence type="ECO:0000259" key="1">
    <source>
        <dbReference type="Pfam" id="PF00188"/>
    </source>
</evidence>